<reference evidence="1 2" key="1">
    <citation type="submission" date="2014-04" db="EMBL/GenBank/DDBJ databases">
        <authorList>
            <consortium name="DOE Joint Genome Institute"/>
            <person name="Kuo A."/>
            <person name="Kohler A."/>
            <person name="Costa M.D."/>
            <person name="Nagy L.G."/>
            <person name="Floudas D."/>
            <person name="Copeland A."/>
            <person name="Barry K.W."/>
            <person name="Cichocki N."/>
            <person name="Veneault-Fourrey C."/>
            <person name="LaButti K."/>
            <person name="Lindquist E.A."/>
            <person name="Lipzen A."/>
            <person name="Lundell T."/>
            <person name="Morin E."/>
            <person name="Murat C."/>
            <person name="Sun H."/>
            <person name="Tunlid A."/>
            <person name="Henrissat B."/>
            <person name="Grigoriev I.V."/>
            <person name="Hibbett D.S."/>
            <person name="Martin F."/>
            <person name="Nordberg H.P."/>
            <person name="Cantor M.N."/>
            <person name="Hua S.X."/>
        </authorList>
    </citation>
    <scope>NUCLEOTIDE SEQUENCE [LARGE SCALE GENOMIC DNA]</scope>
    <source>
        <strain evidence="1 2">Marx 270</strain>
    </source>
</reference>
<dbReference type="HOGENOM" id="CLU_000288_138_6_1"/>
<accession>A0A0C3IYV5</accession>
<dbReference type="Proteomes" id="UP000054217">
    <property type="component" value="Unassembled WGS sequence"/>
</dbReference>
<evidence type="ECO:0000313" key="1">
    <source>
        <dbReference type="EMBL" id="KIO01983.1"/>
    </source>
</evidence>
<dbReference type="InParanoid" id="A0A0C3IYV5"/>
<evidence type="ECO:0000313" key="2">
    <source>
        <dbReference type="Proteomes" id="UP000054217"/>
    </source>
</evidence>
<proteinExistence type="predicted"/>
<organism evidence="1 2">
    <name type="scientific">Pisolithus tinctorius Marx 270</name>
    <dbReference type="NCBI Taxonomy" id="870435"/>
    <lineage>
        <taxon>Eukaryota</taxon>
        <taxon>Fungi</taxon>
        <taxon>Dikarya</taxon>
        <taxon>Basidiomycota</taxon>
        <taxon>Agaricomycotina</taxon>
        <taxon>Agaricomycetes</taxon>
        <taxon>Agaricomycetidae</taxon>
        <taxon>Boletales</taxon>
        <taxon>Sclerodermatineae</taxon>
        <taxon>Pisolithaceae</taxon>
        <taxon>Pisolithus</taxon>
    </lineage>
</organism>
<dbReference type="STRING" id="870435.A0A0C3IYV5"/>
<gene>
    <name evidence="1" type="ORF">M404DRAFT_720210</name>
</gene>
<dbReference type="AlphaFoldDB" id="A0A0C3IYV5"/>
<dbReference type="EMBL" id="KN831984">
    <property type="protein sequence ID" value="KIO01983.1"/>
    <property type="molecule type" value="Genomic_DNA"/>
</dbReference>
<protein>
    <submittedName>
        <fullName evidence="1">Uncharacterized protein</fullName>
    </submittedName>
</protein>
<reference evidence="2" key="2">
    <citation type="submission" date="2015-01" db="EMBL/GenBank/DDBJ databases">
        <title>Evolutionary Origins and Diversification of the Mycorrhizal Mutualists.</title>
        <authorList>
            <consortium name="DOE Joint Genome Institute"/>
            <consortium name="Mycorrhizal Genomics Consortium"/>
            <person name="Kohler A."/>
            <person name="Kuo A."/>
            <person name="Nagy L.G."/>
            <person name="Floudas D."/>
            <person name="Copeland A."/>
            <person name="Barry K.W."/>
            <person name="Cichocki N."/>
            <person name="Veneault-Fourrey C."/>
            <person name="LaButti K."/>
            <person name="Lindquist E.A."/>
            <person name="Lipzen A."/>
            <person name="Lundell T."/>
            <person name="Morin E."/>
            <person name="Murat C."/>
            <person name="Riley R."/>
            <person name="Ohm R."/>
            <person name="Sun H."/>
            <person name="Tunlid A."/>
            <person name="Henrissat B."/>
            <person name="Grigoriev I.V."/>
            <person name="Hibbett D.S."/>
            <person name="Martin F."/>
        </authorList>
    </citation>
    <scope>NUCLEOTIDE SEQUENCE [LARGE SCALE GENOMIC DNA]</scope>
    <source>
        <strain evidence="2">Marx 270</strain>
    </source>
</reference>
<sequence length="145" mass="15856">MTRILIPTDEKLYRTRVSGLGQVEFTTADRLSLNGPQQLVFAHPWIHYIRGPSGGITWEDDSDSDTDSDSAEVAPLPAAPALQADNYTLALEMIARLGQPFSALLLLKQPNGEYKRVAAENEIVVPGLGTNITSKNIRAKVLEIL</sequence>
<dbReference type="OrthoDB" id="2686966at2759"/>
<keyword evidence="2" id="KW-1185">Reference proteome</keyword>
<name>A0A0C3IYV5_PISTI</name>